<dbReference type="Pfam" id="PF03588">
    <property type="entry name" value="Leu_Phe_trans"/>
    <property type="match status" value="1"/>
</dbReference>
<dbReference type="RefSeq" id="WP_341412233.1">
    <property type="nucleotide sequence ID" value="NZ_JBBUTH010000009.1"/>
</dbReference>
<gene>
    <name evidence="4 5" type="primary">aat</name>
    <name evidence="5" type="ORF">AACH10_19920</name>
</gene>
<comment type="similarity">
    <text evidence="4">Belongs to the L/F-transferase family.</text>
</comment>
<evidence type="ECO:0000256" key="3">
    <source>
        <dbReference type="ARBA" id="ARBA00023315"/>
    </source>
</evidence>
<protein>
    <recommendedName>
        <fullName evidence="4">Leucyl/phenylalanyl-tRNA--protein transferase</fullName>
        <ecNumber evidence="4">2.3.2.6</ecNumber>
    </recommendedName>
    <alternativeName>
        <fullName evidence="4">L/F-transferase</fullName>
    </alternativeName>
    <alternativeName>
        <fullName evidence="4">Leucyltransferase</fullName>
    </alternativeName>
    <alternativeName>
        <fullName evidence="4">Phenyalanyltransferase</fullName>
    </alternativeName>
</protein>
<accession>A0ABU9CL34</accession>
<evidence type="ECO:0000313" key="5">
    <source>
        <dbReference type="EMBL" id="MEK8052529.1"/>
    </source>
</evidence>
<dbReference type="InterPro" id="IPR042203">
    <property type="entry name" value="Leu/Phe-tRNA_Trfase_C"/>
</dbReference>
<dbReference type="NCBIfam" id="TIGR00667">
    <property type="entry name" value="aat"/>
    <property type="match status" value="1"/>
</dbReference>
<comment type="catalytic activity">
    <reaction evidence="4">
        <text>L-phenylalanyl-tRNA(Phe) + an N-terminal L-alpha-aminoacyl-[protein] = an N-terminal L-phenylalanyl-L-alpha-aminoacyl-[protein] + tRNA(Phe)</text>
        <dbReference type="Rhea" id="RHEA:43632"/>
        <dbReference type="Rhea" id="RHEA-COMP:9668"/>
        <dbReference type="Rhea" id="RHEA-COMP:9699"/>
        <dbReference type="Rhea" id="RHEA-COMP:10636"/>
        <dbReference type="Rhea" id="RHEA-COMP:10637"/>
        <dbReference type="ChEBI" id="CHEBI:78442"/>
        <dbReference type="ChEBI" id="CHEBI:78531"/>
        <dbReference type="ChEBI" id="CHEBI:78597"/>
        <dbReference type="ChEBI" id="CHEBI:83561"/>
        <dbReference type="EC" id="2.3.2.6"/>
    </reaction>
</comment>
<dbReference type="HAMAP" id="MF_00688">
    <property type="entry name" value="Leu_Phe_trans"/>
    <property type="match status" value="1"/>
</dbReference>
<comment type="catalytic activity">
    <reaction evidence="4">
        <text>N-terminal L-arginyl-[protein] + L-leucyl-tRNA(Leu) = N-terminal L-leucyl-L-arginyl-[protein] + tRNA(Leu) + H(+)</text>
        <dbReference type="Rhea" id="RHEA:50416"/>
        <dbReference type="Rhea" id="RHEA-COMP:9613"/>
        <dbReference type="Rhea" id="RHEA-COMP:9622"/>
        <dbReference type="Rhea" id="RHEA-COMP:12672"/>
        <dbReference type="Rhea" id="RHEA-COMP:12673"/>
        <dbReference type="ChEBI" id="CHEBI:15378"/>
        <dbReference type="ChEBI" id="CHEBI:64719"/>
        <dbReference type="ChEBI" id="CHEBI:78442"/>
        <dbReference type="ChEBI" id="CHEBI:78494"/>
        <dbReference type="ChEBI" id="CHEBI:133044"/>
        <dbReference type="EC" id="2.3.2.6"/>
    </reaction>
</comment>
<organism evidence="5 6">
    <name type="scientific">Pseudaquabacterium inlustre</name>
    <dbReference type="NCBI Taxonomy" id="2984192"/>
    <lineage>
        <taxon>Bacteria</taxon>
        <taxon>Pseudomonadati</taxon>
        <taxon>Pseudomonadota</taxon>
        <taxon>Betaproteobacteria</taxon>
        <taxon>Burkholderiales</taxon>
        <taxon>Sphaerotilaceae</taxon>
        <taxon>Pseudaquabacterium</taxon>
    </lineage>
</organism>
<comment type="catalytic activity">
    <reaction evidence="4">
        <text>N-terminal L-lysyl-[protein] + L-leucyl-tRNA(Leu) = N-terminal L-leucyl-L-lysyl-[protein] + tRNA(Leu) + H(+)</text>
        <dbReference type="Rhea" id="RHEA:12340"/>
        <dbReference type="Rhea" id="RHEA-COMP:9613"/>
        <dbReference type="Rhea" id="RHEA-COMP:9622"/>
        <dbReference type="Rhea" id="RHEA-COMP:12670"/>
        <dbReference type="Rhea" id="RHEA-COMP:12671"/>
        <dbReference type="ChEBI" id="CHEBI:15378"/>
        <dbReference type="ChEBI" id="CHEBI:65249"/>
        <dbReference type="ChEBI" id="CHEBI:78442"/>
        <dbReference type="ChEBI" id="CHEBI:78494"/>
        <dbReference type="ChEBI" id="CHEBI:133043"/>
        <dbReference type="EC" id="2.3.2.6"/>
    </reaction>
</comment>
<dbReference type="Gene3D" id="3.40.630.70">
    <property type="entry name" value="Leucyl/phenylalanyl-tRNA-protein transferase, C-terminal domain"/>
    <property type="match status" value="1"/>
</dbReference>
<evidence type="ECO:0000313" key="6">
    <source>
        <dbReference type="Proteomes" id="UP001365405"/>
    </source>
</evidence>
<comment type="subcellular location">
    <subcellularLocation>
        <location evidence="4">Cytoplasm</location>
    </subcellularLocation>
</comment>
<dbReference type="Gene3D" id="3.30.70.3550">
    <property type="entry name" value="Leucyl/phenylalanyl-tRNA-protein transferase, N-terminal domain"/>
    <property type="match status" value="1"/>
</dbReference>
<evidence type="ECO:0000256" key="1">
    <source>
        <dbReference type="ARBA" id="ARBA00022490"/>
    </source>
</evidence>
<proteinExistence type="inferred from homology"/>
<evidence type="ECO:0000256" key="2">
    <source>
        <dbReference type="ARBA" id="ARBA00022679"/>
    </source>
</evidence>
<dbReference type="InterPro" id="IPR042221">
    <property type="entry name" value="Leu/Phe-tRNA_Trfase_N"/>
</dbReference>
<dbReference type="Proteomes" id="UP001365405">
    <property type="component" value="Unassembled WGS sequence"/>
</dbReference>
<keyword evidence="6" id="KW-1185">Reference proteome</keyword>
<comment type="function">
    <text evidence="4">Functions in the N-end rule pathway of protein degradation where it conjugates Leu, Phe and, less efficiently, Met from aminoacyl-tRNAs to the N-termini of proteins containing an N-terminal arginine or lysine.</text>
</comment>
<dbReference type="GO" id="GO:0008914">
    <property type="term" value="F:leucyl-tRNA--protein transferase activity"/>
    <property type="evidence" value="ECO:0007669"/>
    <property type="project" value="UniProtKB-EC"/>
</dbReference>
<keyword evidence="1 4" id="KW-0963">Cytoplasm</keyword>
<name>A0ABU9CL34_9BURK</name>
<dbReference type="EMBL" id="JBBUTH010000009">
    <property type="protein sequence ID" value="MEK8052529.1"/>
    <property type="molecule type" value="Genomic_DNA"/>
</dbReference>
<dbReference type="SUPFAM" id="SSF55729">
    <property type="entry name" value="Acyl-CoA N-acyltransferases (Nat)"/>
    <property type="match status" value="1"/>
</dbReference>
<dbReference type="InterPro" id="IPR016181">
    <property type="entry name" value="Acyl_CoA_acyltransferase"/>
</dbReference>
<evidence type="ECO:0000256" key="4">
    <source>
        <dbReference type="HAMAP-Rule" id="MF_00688"/>
    </source>
</evidence>
<dbReference type="PANTHER" id="PTHR30098">
    <property type="entry name" value="LEUCYL/PHENYLALANYL-TRNA--PROTEIN TRANSFERASE"/>
    <property type="match status" value="1"/>
</dbReference>
<sequence length="271" mass="29448">MTIGPMGLIWIDDTAPLPPTRHALGHDTDAPGLLAAGGQVTPQRLREAYRRGIFPWFSPGQPALWWTPDPRMVLPVAGFRLSATMRKTLRRFARTPGCEIRIDHDFRAVMQACAATPRDGQHGTWIVPEIVDAYAAWHDAADASGHPHSVETWIDGQLAGGLYCVNLGQMVFGESMFAWRTDASKIALAALVAFCRAQGIAWIDCQQNTRHLASFGAHEVPRSRFEAHLAQVVPAAAPARWSYDPALWALLDAGIEVPVAAASAPPPPARA</sequence>
<reference evidence="5 6" key="1">
    <citation type="submission" date="2024-04" db="EMBL/GenBank/DDBJ databases">
        <title>Novel species of the genus Ideonella isolated from streams.</title>
        <authorList>
            <person name="Lu H."/>
        </authorList>
    </citation>
    <scope>NUCLEOTIDE SEQUENCE [LARGE SCALE GENOMIC DNA]</scope>
    <source>
        <strain evidence="5 6">DXS22W</strain>
    </source>
</reference>
<keyword evidence="2 4" id="KW-0808">Transferase</keyword>
<dbReference type="InterPro" id="IPR004616">
    <property type="entry name" value="Leu/Phe-tRNA_Trfase"/>
</dbReference>
<dbReference type="EC" id="2.3.2.6" evidence="4"/>
<comment type="caution">
    <text evidence="5">The sequence shown here is derived from an EMBL/GenBank/DDBJ whole genome shotgun (WGS) entry which is preliminary data.</text>
</comment>
<keyword evidence="3 4" id="KW-0012">Acyltransferase</keyword>
<dbReference type="PANTHER" id="PTHR30098:SF2">
    <property type="entry name" value="LEUCYL_PHENYLALANYL-TRNA--PROTEIN TRANSFERASE"/>
    <property type="match status" value="1"/>
</dbReference>